<accession>A0AAJ7UC78</accession>
<gene>
    <name evidence="5" type="primary">LOC116955536</name>
</gene>
<dbReference type="KEGG" id="pmrn:116955536"/>
<dbReference type="GO" id="GO:0019905">
    <property type="term" value="F:syntaxin binding"/>
    <property type="evidence" value="ECO:0007669"/>
    <property type="project" value="InterPro"/>
</dbReference>
<dbReference type="PANTHER" id="PTHR16127:SF13">
    <property type="entry name" value="GH01188P"/>
    <property type="match status" value="1"/>
</dbReference>
<dbReference type="Pfam" id="PF09728">
    <property type="entry name" value="Taxilin"/>
    <property type="match status" value="1"/>
</dbReference>
<evidence type="ECO:0000313" key="5">
    <source>
        <dbReference type="RefSeq" id="XP_032832560.1"/>
    </source>
</evidence>
<evidence type="ECO:0000256" key="1">
    <source>
        <dbReference type="ARBA" id="ARBA00009550"/>
    </source>
</evidence>
<dbReference type="InterPro" id="IPR026183">
    <property type="entry name" value="Taxilin_fam"/>
</dbReference>
<feature type="region of interest" description="Disordered" evidence="3">
    <location>
        <begin position="1"/>
        <end position="55"/>
    </location>
</feature>
<name>A0AAJ7UC78_PETMA</name>
<evidence type="ECO:0000256" key="2">
    <source>
        <dbReference type="SAM" id="Coils"/>
    </source>
</evidence>
<evidence type="ECO:0000313" key="4">
    <source>
        <dbReference type="Proteomes" id="UP001318040"/>
    </source>
</evidence>
<evidence type="ECO:0000256" key="3">
    <source>
        <dbReference type="SAM" id="MobiDB-lite"/>
    </source>
</evidence>
<dbReference type="Proteomes" id="UP001318040">
    <property type="component" value="Chromosome 60"/>
</dbReference>
<keyword evidence="2" id="KW-0175">Coiled coil</keyword>
<comment type="similarity">
    <text evidence="1">Belongs to the taxilin family.</text>
</comment>
<feature type="coiled-coil region" evidence="2">
    <location>
        <begin position="334"/>
        <end position="403"/>
    </location>
</feature>
<dbReference type="RefSeq" id="XP_032832560.1">
    <property type="nucleotide sequence ID" value="XM_032976669.1"/>
</dbReference>
<dbReference type="AlphaFoldDB" id="A0AAJ7UC78"/>
<organism evidence="4 5">
    <name type="scientific">Petromyzon marinus</name>
    <name type="common">Sea lamprey</name>
    <dbReference type="NCBI Taxonomy" id="7757"/>
    <lineage>
        <taxon>Eukaryota</taxon>
        <taxon>Metazoa</taxon>
        <taxon>Chordata</taxon>
        <taxon>Craniata</taxon>
        <taxon>Vertebrata</taxon>
        <taxon>Cyclostomata</taxon>
        <taxon>Hyperoartia</taxon>
        <taxon>Petromyzontiformes</taxon>
        <taxon>Petromyzontidae</taxon>
        <taxon>Petromyzon</taxon>
    </lineage>
</organism>
<dbReference type="PANTHER" id="PTHR16127">
    <property type="entry name" value="TAXILIN"/>
    <property type="match status" value="1"/>
</dbReference>
<sequence>MEAEQLTCPPCQEAPQDPTNPETPSLPMTPEATATLEVAGAPKGPGNLETAPEGSALLEAEVASGSVKVGPASPPQEAPCKAEGPPAVTAEAVLEETVTQLIEPGKVEEAELSAVQELLPHSVNKKKFAKLLVQLMESLSDFASPRRNWRRSAADTQSGVTPCSLCCVTTLVTQSLQARSSRQLAAAASHERDLLRTDNHRLLLMKGKLETLCRELQRNNKQLLDESLERVHAEEKKRREMTEHFQATLDNIRKQMELNEGRSDRLRGENQELAERLSTLLRDYAHREEQVAKILQYRELQQQLSAVKLQEESELRRDGEQRHERDKEFLLHQAAESKLVLKVMEEKEEALKRQLLLYTQRISEFQEMLTKSSKSFSTFRGEMDQMTKKIMKLEKEAMVWKERWQQSSRALLDMTEEKVRA</sequence>
<protein>
    <submittedName>
        <fullName evidence="5">Alpha-taxilin-like</fullName>
    </submittedName>
</protein>
<reference evidence="5" key="1">
    <citation type="submission" date="2025-08" db="UniProtKB">
        <authorList>
            <consortium name="RefSeq"/>
        </authorList>
    </citation>
    <scope>IDENTIFICATION</scope>
    <source>
        <tissue evidence="5">Sperm</tissue>
    </source>
</reference>
<proteinExistence type="inferred from homology"/>
<keyword evidence="4" id="KW-1185">Reference proteome</keyword>